<dbReference type="EMBL" id="JAAGOB010000006">
    <property type="protein sequence ID" value="NED96215.1"/>
    <property type="molecule type" value="Genomic_DNA"/>
</dbReference>
<protein>
    <submittedName>
        <fullName evidence="6">TetR/AcrR family transcriptional regulator</fullName>
    </submittedName>
</protein>
<keyword evidence="7" id="KW-1185">Reference proteome</keyword>
<dbReference type="InterPro" id="IPR009057">
    <property type="entry name" value="Homeodomain-like_sf"/>
</dbReference>
<dbReference type="SUPFAM" id="SSF46689">
    <property type="entry name" value="Homeodomain-like"/>
    <property type="match status" value="1"/>
</dbReference>
<feature type="domain" description="HTH tetR-type" evidence="5">
    <location>
        <begin position="16"/>
        <end position="76"/>
    </location>
</feature>
<dbReference type="PANTHER" id="PTHR47506">
    <property type="entry name" value="TRANSCRIPTIONAL REGULATORY PROTEIN"/>
    <property type="match status" value="1"/>
</dbReference>
<evidence type="ECO:0000313" key="7">
    <source>
        <dbReference type="Proteomes" id="UP000469185"/>
    </source>
</evidence>
<evidence type="ECO:0000259" key="5">
    <source>
        <dbReference type="PROSITE" id="PS50977"/>
    </source>
</evidence>
<organism evidence="6 7">
    <name type="scientific">Phytoactinopolyspora alkaliphila</name>
    <dbReference type="NCBI Taxonomy" id="1783498"/>
    <lineage>
        <taxon>Bacteria</taxon>
        <taxon>Bacillati</taxon>
        <taxon>Actinomycetota</taxon>
        <taxon>Actinomycetes</taxon>
        <taxon>Jiangellales</taxon>
        <taxon>Jiangellaceae</taxon>
        <taxon>Phytoactinopolyspora</taxon>
    </lineage>
</organism>
<comment type="caution">
    <text evidence="6">The sequence shown here is derived from an EMBL/GenBank/DDBJ whole genome shotgun (WGS) entry which is preliminary data.</text>
</comment>
<keyword evidence="3" id="KW-0804">Transcription</keyword>
<name>A0A6N9YMP0_9ACTN</name>
<gene>
    <name evidence="6" type="ORF">G1H11_12930</name>
</gene>
<evidence type="ECO:0000256" key="2">
    <source>
        <dbReference type="ARBA" id="ARBA00023125"/>
    </source>
</evidence>
<reference evidence="6 7" key="1">
    <citation type="submission" date="2020-02" db="EMBL/GenBank/DDBJ databases">
        <authorList>
            <person name="Li X.-J."/>
            <person name="Feng X.-M."/>
        </authorList>
    </citation>
    <scope>NUCLEOTIDE SEQUENCE [LARGE SCALE GENOMIC DNA]</scope>
    <source>
        <strain evidence="6 7">CGMCC 4.7225</strain>
    </source>
</reference>
<dbReference type="PANTHER" id="PTHR47506:SF3">
    <property type="entry name" value="HTH-TYPE TRANSCRIPTIONAL REGULATOR LMRA"/>
    <property type="match status" value="1"/>
</dbReference>
<dbReference type="Pfam" id="PF21993">
    <property type="entry name" value="TetR_C_13_2"/>
    <property type="match status" value="1"/>
</dbReference>
<dbReference type="GO" id="GO:0003677">
    <property type="term" value="F:DNA binding"/>
    <property type="evidence" value="ECO:0007669"/>
    <property type="project" value="UniProtKB-UniRule"/>
</dbReference>
<dbReference type="Gene3D" id="1.10.357.10">
    <property type="entry name" value="Tetracycline Repressor, domain 2"/>
    <property type="match status" value="1"/>
</dbReference>
<proteinExistence type="predicted"/>
<evidence type="ECO:0000256" key="4">
    <source>
        <dbReference type="PROSITE-ProRule" id="PRU00335"/>
    </source>
</evidence>
<feature type="DNA-binding region" description="H-T-H motif" evidence="4">
    <location>
        <begin position="39"/>
        <end position="58"/>
    </location>
</feature>
<evidence type="ECO:0000256" key="3">
    <source>
        <dbReference type="ARBA" id="ARBA00023163"/>
    </source>
</evidence>
<dbReference type="Proteomes" id="UP000469185">
    <property type="component" value="Unassembled WGS sequence"/>
</dbReference>
<dbReference type="SUPFAM" id="SSF48498">
    <property type="entry name" value="Tetracyclin repressor-like, C-terminal domain"/>
    <property type="match status" value="1"/>
</dbReference>
<dbReference type="Pfam" id="PF00440">
    <property type="entry name" value="TetR_N"/>
    <property type="match status" value="1"/>
</dbReference>
<dbReference type="InterPro" id="IPR001647">
    <property type="entry name" value="HTH_TetR"/>
</dbReference>
<keyword evidence="1" id="KW-0805">Transcription regulation</keyword>
<dbReference type="InterPro" id="IPR054156">
    <property type="entry name" value="YxaF_TetR_C"/>
</dbReference>
<accession>A0A6N9YMP0</accession>
<sequence length="200" mass="21443">MANDRRVDEPAGSAAASSRDRLIAAAQQLYWEQGVSSTTPRQVMQVSGVGQGSLYHHFPAKHELAQAAIAVTVADALATAEGELTSGSPARERLIQYLTRPRDALAGCRVGRLTYEQYVIDDDALNEPVRQYFRRLIALVQDVFAELPGMDEGGSRRRAYAAVALIQGGYVLSRALDEPAALDSAVSGFVDVLNGDAGLP</sequence>
<dbReference type="AlphaFoldDB" id="A0A6N9YMP0"/>
<dbReference type="PRINTS" id="PR00455">
    <property type="entry name" value="HTHTETR"/>
</dbReference>
<evidence type="ECO:0000256" key="1">
    <source>
        <dbReference type="ARBA" id="ARBA00023015"/>
    </source>
</evidence>
<dbReference type="InterPro" id="IPR036271">
    <property type="entry name" value="Tet_transcr_reg_TetR-rel_C_sf"/>
</dbReference>
<keyword evidence="2 4" id="KW-0238">DNA-binding</keyword>
<dbReference type="RefSeq" id="WP_163818988.1">
    <property type="nucleotide sequence ID" value="NZ_JAAGOB010000006.1"/>
</dbReference>
<dbReference type="PROSITE" id="PS50977">
    <property type="entry name" value="HTH_TETR_2"/>
    <property type="match status" value="1"/>
</dbReference>
<evidence type="ECO:0000313" key="6">
    <source>
        <dbReference type="EMBL" id="NED96215.1"/>
    </source>
</evidence>